<name>A0A977KBC7_9CREN</name>
<evidence type="ECO:0000313" key="2">
    <source>
        <dbReference type="Proteomes" id="UP001063698"/>
    </source>
</evidence>
<accession>A0A977KBC7</accession>
<reference evidence="1" key="1">
    <citation type="submission" date="2013-11" db="EMBL/GenBank/DDBJ databases">
        <title>Comparative genomics of Ignicoccus.</title>
        <authorList>
            <person name="Podar M."/>
        </authorList>
    </citation>
    <scope>NUCLEOTIDE SEQUENCE</scope>
    <source>
        <strain evidence="1">DSM 13166</strain>
    </source>
</reference>
<sequence>MSAELPTKEELLNEIRTKIEAEYSAMKTKLEKRAQEIKQNGKKKVDEVVSKVHFGTK</sequence>
<protein>
    <submittedName>
        <fullName evidence="1">Uncharacterized protein</fullName>
    </submittedName>
</protein>
<dbReference type="Proteomes" id="UP001063698">
    <property type="component" value="Chromosome"/>
</dbReference>
<keyword evidence="2" id="KW-1185">Reference proteome</keyword>
<proteinExistence type="predicted"/>
<gene>
    <name evidence="1" type="ORF">IPA_00190</name>
</gene>
<organism evidence="1 2">
    <name type="scientific">Ignicoccus pacificus DSM 13166</name>
    <dbReference type="NCBI Taxonomy" id="940294"/>
    <lineage>
        <taxon>Archaea</taxon>
        <taxon>Thermoproteota</taxon>
        <taxon>Thermoprotei</taxon>
        <taxon>Desulfurococcales</taxon>
        <taxon>Desulfurococcaceae</taxon>
        <taxon>Ignicoccus</taxon>
    </lineage>
</organism>
<evidence type="ECO:0000313" key="1">
    <source>
        <dbReference type="EMBL" id="UXD21958.1"/>
    </source>
</evidence>
<dbReference type="KEGG" id="ipc:IPA_00190"/>
<dbReference type="EMBL" id="CP006868">
    <property type="protein sequence ID" value="UXD21958.1"/>
    <property type="molecule type" value="Genomic_DNA"/>
</dbReference>
<dbReference type="AlphaFoldDB" id="A0A977KBC7"/>